<dbReference type="PROSITE" id="PS51257">
    <property type="entry name" value="PROKAR_LIPOPROTEIN"/>
    <property type="match status" value="1"/>
</dbReference>
<dbReference type="EMBL" id="JBHRUH010000016">
    <property type="protein sequence ID" value="MFC3292712.1"/>
    <property type="molecule type" value="Genomic_DNA"/>
</dbReference>
<dbReference type="RefSeq" id="WP_019020665.1">
    <property type="nucleotide sequence ID" value="NZ_BMXD01000014.1"/>
</dbReference>
<feature type="signal peptide" evidence="1">
    <location>
        <begin position="1"/>
        <end position="17"/>
    </location>
</feature>
<keyword evidence="3" id="KW-1185">Reference proteome</keyword>
<comment type="caution">
    <text evidence="2">The sequence shown here is derived from an EMBL/GenBank/DDBJ whole genome shotgun (WGS) entry which is preliminary data.</text>
</comment>
<dbReference type="Proteomes" id="UP001595640">
    <property type="component" value="Unassembled WGS sequence"/>
</dbReference>
<accession>A0ABV7M1J5</accession>
<sequence length="391" mass="42202">MKFCVCVILGMALVALGGCVGNVQLSASMATINSEYGEFQNEALLLNILRRSASMPAHFTSLVTLRESKNTQAGANLSVPFGYAAPAQFGFNPNVSMDQGPSFEVALKDNQEFYRGYITPISTSTIQYYLQQDISNELLLSLFTKRLVIRTQGHKIDAFNSPEQPKQHAAFQQALQRLLGQGLTMEEVSVAEAVGPTLRLDQEPSLDQALSAHKEGLSLQPTADKKYQLSKLSNMARFCFTTPREPLTESAYCTGPGYQFAVTDPLFFGSTGKARAVLDPPGELGSIEIHTRSLAEIMTYLGNLVRIQQASQRALTVPTATGPQPILVVKPALQLESPAVVTEFEGTFYGIPSGTSAGQSGTVLTILSQLFALAQSVKNLPVTNTVTILGE</sequence>
<evidence type="ECO:0000313" key="3">
    <source>
        <dbReference type="Proteomes" id="UP001595640"/>
    </source>
</evidence>
<proteinExistence type="predicted"/>
<name>A0ABV7M1J5_9GAMM</name>
<feature type="chain" id="PRO_5046359081" evidence="1">
    <location>
        <begin position="18"/>
        <end position="391"/>
    </location>
</feature>
<evidence type="ECO:0000313" key="2">
    <source>
        <dbReference type="EMBL" id="MFC3292712.1"/>
    </source>
</evidence>
<evidence type="ECO:0000256" key="1">
    <source>
        <dbReference type="SAM" id="SignalP"/>
    </source>
</evidence>
<organism evidence="2 3">
    <name type="scientific">Modicisalibacter luteus</name>
    <dbReference type="NCBI Taxonomy" id="453962"/>
    <lineage>
        <taxon>Bacteria</taxon>
        <taxon>Pseudomonadati</taxon>
        <taxon>Pseudomonadota</taxon>
        <taxon>Gammaproteobacteria</taxon>
        <taxon>Oceanospirillales</taxon>
        <taxon>Halomonadaceae</taxon>
        <taxon>Modicisalibacter</taxon>
    </lineage>
</organism>
<gene>
    <name evidence="2" type="ORF">ACFOEI_11610</name>
</gene>
<reference evidence="3" key="1">
    <citation type="journal article" date="2019" name="Int. J. Syst. Evol. Microbiol.">
        <title>The Global Catalogue of Microorganisms (GCM) 10K type strain sequencing project: providing services to taxonomists for standard genome sequencing and annotation.</title>
        <authorList>
            <consortium name="The Broad Institute Genomics Platform"/>
            <consortium name="The Broad Institute Genome Sequencing Center for Infectious Disease"/>
            <person name="Wu L."/>
            <person name="Ma J."/>
        </authorList>
    </citation>
    <scope>NUCLEOTIDE SEQUENCE [LARGE SCALE GENOMIC DNA]</scope>
    <source>
        <strain evidence="3">KCTC 12847</strain>
    </source>
</reference>
<keyword evidence="1" id="KW-0732">Signal</keyword>
<protein>
    <submittedName>
        <fullName evidence="2">Uncharacterized protein</fullName>
    </submittedName>
</protein>